<proteinExistence type="predicted"/>
<dbReference type="AlphaFoldDB" id="A0A9W8LIE0"/>
<accession>A0A9W8LIE0</accession>
<keyword evidence="2" id="KW-1185">Reference proteome</keyword>
<evidence type="ECO:0000313" key="1">
    <source>
        <dbReference type="EMBL" id="KAJ2781272.1"/>
    </source>
</evidence>
<gene>
    <name evidence="1" type="ORF">H4R18_002993</name>
</gene>
<feature type="non-terminal residue" evidence="1">
    <location>
        <position position="102"/>
    </location>
</feature>
<name>A0A9W8LIE0_9FUNG</name>
<evidence type="ECO:0000313" key="2">
    <source>
        <dbReference type="Proteomes" id="UP001140217"/>
    </source>
</evidence>
<protein>
    <submittedName>
        <fullName evidence="1">Uncharacterized protein</fullName>
    </submittedName>
</protein>
<reference evidence="1" key="1">
    <citation type="submission" date="2022-07" db="EMBL/GenBank/DDBJ databases">
        <title>Phylogenomic reconstructions and comparative analyses of Kickxellomycotina fungi.</title>
        <authorList>
            <person name="Reynolds N.K."/>
            <person name="Stajich J.E."/>
            <person name="Barry K."/>
            <person name="Grigoriev I.V."/>
            <person name="Crous P."/>
            <person name="Smith M.E."/>
        </authorList>
    </citation>
    <scope>NUCLEOTIDE SEQUENCE</scope>
    <source>
        <strain evidence="1">NBRC 105414</strain>
    </source>
</reference>
<dbReference type="Proteomes" id="UP001140217">
    <property type="component" value="Unassembled WGS sequence"/>
</dbReference>
<comment type="caution">
    <text evidence="1">The sequence shown here is derived from an EMBL/GenBank/DDBJ whole genome shotgun (WGS) entry which is preliminary data.</text>
</comment>
<organism evidence="1 2">
    <name type="scientific">Coemansia javaensis</name>
    <dbReference type="NCBI Taxonomy" id="2761396"/>
    <lineage>
        <taxon>Eukaryota</taxon>
        <taxon>Fungi</taxon>
        <taxon>Fungi incertae sedis</taxon>
        <taxon>Zoopagomycota</taxon>
        <taxon>Kickxellomycotina</taxon>
        <taxon>Kickxellomycetes</taxon>
        <taxon>Kickxellales</taxon>
        <taxon>Kickxellaceae</taxon>
        <taxon>Coemansia</taxon>
    </lineage>
</organism>
<sequence>MVELLENKPRGGAAAHVVHWYDDKDLMHTYHLTGATPNMSMGVVRKLCAEELQSAPDETHLLLGRHGSSEAVELSDRWAMKACVSSGQRTAEFSVVTFLGDN</sequence>
<dbReference type="EMBL" id="JANBUL010000110">
    <property type="protein sequence ID" value="KAJ2781272.1"/>
    <property type="molecule type" value="Genomic_DNA"/>
</dbReference>